<comment type="caution">
    <text evidence="1">The sequence shown here is derived from an EMBL/GenBank/DDBJ whole genome shotgun (WGS) entry which is preliminary data.</text>
</comment>
<dbReference type="AlphaFoldDB" id="A0A1V5ZM54"/>
<evidence type="ECO:0000313" key="1">
    <source>
        <dbReference type="EMBL" id="OQB41269.1"/>
    </source>
</evidence>
<accession>A0A1V5ZM54</accession>
<organism evidence="1">
    <name type="scientific">candidate division CPR1 bacterium ADurb.Bin160</name>
    <dbReference type="NCBI Taxonomy" id="1852826"/>
    <lineage>
        <taxon>Bacteria</taxon>
        <taxon>candidate division CPR1</taxon>
    </lineage>
</organism>
<gene>
    <name evidence="1" type="ORF">BWY04_00948</name>
</gene>
<dbReference type="Proteomes" id="UP000485621">
    <property type="component" value="Unassembled WGS sequence"/>
</dbReference>
<reference evidence="1" key="1">
    <citation type="submission" date="2017-02" db="EMBL/GenBank/DDBJ databases">
        <title>Delving into the versatile metabolic prowess of the omnipresent phylum Bacteroidetes.</title>
        <authorList>
            <person name="Nobu M.K."/>
            <person name="Mei R."/>
            <person name="Narihiro T."/>
            <person name="Kuroda K."/>
            <person name="Liu W.-T."/>
        </authorList>
    </citation>
    <scope>NUCLEOTIDE SEQUENCE</scope>
    <source>
        <strain evidence="1">ADurb.Bin160</strain>
    </source>
</reference>
<name>A0A1V5ZM54_9BACT</name>
<proteinExistence type="predicted"/>
<protein>
    <submittedName>
        <fullName evidence="1">Uncharacterized protein</fullName>
    </submittedName>
</protein>
<dbReference type="EMBL" id="MWDB01000020">
    <property type="protein sequence ID" value="OQB41269.1"/>
    <property type="molecule type" value="Genomic_DNA"/>
</dbReference>
<sequence length="151" mass="16097">MFPSSCSPNFTADCIIVSLLYNDFNSSFHSVEFMASEILVLSGIKLENLFDLSKGTHKALAASLKAAFVAICINVQIAQTFSCQYLSLTYSITLSLCVSSKSISKSGILTLAGFRNLSKSSPNGIGSISVMLVNQARIEPAPDPLPGHTTI</sequence>